<reference evidence="2" key="1">
    <citation type="journal article" date="2024" name="Front. Bioeng. Biotechnol.">
        <title>Genome-scale model development and genomic sequencing of the oleaginous clade Lipomyces.</title>
        <authorList>
            <person name="Czajka J.J."/>
            <person name="Han Y."/>
            <person name="Kim J."/>
            <person name="Mondo S.J."/>
            <person name="Hofstad B.A."/>
            <person name="Robles A."/>
            <person name="Haridas S."/>
            <person name="Riley R."/>
            <person name="LaButti K."/>
            <person name="Pangilinan J."/>
            <person name="Andreopoulos W."/>
            <person name="Lipzen A."/>
            <person name="Yan J."/>
            <person name="Wang M."/>
            <person name="Ng V."/>
            <person name="Grigoriev I.V."/>
            <person name="Spatafora J.W."/>
            <person name="Magnuson J.K."/>
            <person name="Baker S.E."/>
            <person name="Pomraning K.R."/>
        </authorList>
    </citation>
    <scope>NUCLEOTIDE SEQUENCE [LARGE SCALE GENOMIC DNA]</scope>
    <source>
        <strain evidence="2">CBS 7786</strain>
    </source>
</reference>
<gene>
    <name evidence="1" type="ORF">V1525DRAFT_390509</name>
</gene>
<comment type="caution">
    <text evidence="1">The sequence shown here is derived from an EMBL/GenBank/DDBJ whole genome shotgun (WGS) entry which is preliminary data.</text>
</comment>
<evidence type="ECO:0000313" key="1">
    <source>
        <dbReference type="EMBL" id="KAK9235378.1"/>
    </source>
</evidence>
<keyword evidence="2" id="KW-1185">Reference proteome</keyword>
<dbReference type="EMBL" id="MU971418">
    <property type="protein sequence ID" value="KAK9235378.1"/>
    <property type="molecule type" value="Genomic_DNA"/>
</dbReference>
<proteinExistence type="predicted"/>
<accession>A0ACC3SUN4</accession>
<protein>
    <submittedName>
        <fullName evidence="1">Uncharacterized protein</fullName>
    </submittedName>
</protein>
<name>A0ACC3SUN4_LIPKO</name>
<organism evidence="1 2">
    <name type="scientific">Lipomyces kononenkoae</name>
    <name type="common">Yeast</name>
    <dbReference type="NCBI Taxonomy" id="34357"/>
    <lineage>
        <taxon>Eukaryota</taxon>
        <taxon>Fungi</taxon>
        <taxon>Dikarya</taxon>
        <taxon>Ascomycota</taxon>
        <taxon>Saccharomycotina</taxon>
        <taxon>Lipomycetes</taxon>
        <taxon>Lipomycetales</taxon>
        <taxon>Lipomycetaceae</taxon>
        <taxon>Lipomyces</taxon>
    </lineage>
</organism>
<evidence type="ECO:0000313" key="2">
    <source>
        <dbReference type="Proteomes" id="UP001433508"/>
    </source>
</evidence>
<dbReference type="Proteomes" id="UP001433508">
    <property type="component" value="Unassembled WGS sequence"/>
</dbReference>
<sequence>MNEPTHDTLNTDSSDLRSEGQDQLQSNTAERMTGCNTSSESRASVIRESHRSGSGSRLRNELGTDSAHSESHALAKQYRERFEEQEQAFQRSDGKSGEGTKESESETKDLGWHQAAKEIHPSLVPDVPNELLWMLVRRFNKQIYHVRAIDTKPAGGIDLNISDKEEFDSPAKIRTGTERLYMTVFIGVMDFSHHMARLRTWKEWRRTLSFCVVYFACWWFDILLPTFWMFLTLLTVCRPSRSFFFPPEAAKLIEEMLSQKKTTTLGPSGELGSAGPLTGMHELHKGEAAEMEAENFAFGLTSVASKAATRRNYPDTNDKRESREVQEGGADSGTKNQTDTKHRFERQTTITDVVKDPVPYAMSVADDAGTDVSWTSKVSDDDTKKSVEEALWLKMQPAMHAVTALADMWERLVNALSPTPPFPAHWHGLRLASILVVILTFSCYVTSYQFMKFISFCVGAGFFGDPVITRALDWINLHFPRWKYYIQLRNNVLIGVPTNAQLTVTLLRVGEGANSPLPPQPKDMKDDTSDSSDTAKKPAGGPDKTGATKLRLLVATIRNMVSSVIRVALAANAVTAKITPSWSAKEKVGLVPTSSDNNVRSGPEQFRARHLGKPGYVYISSDTIGATAGFVDDSDPRDPKEIFRVAVCEITELRKVSGFGWKSDMVVGWALQQDVRDGLEIYGSEGKRYFVNALDSRDALFNRLLAIGGQVWEAF</sequence>